<proteinExistence type="predicted"/>
<protein>
    <recommendedName>
        <fullName evidence="5">Reverse transcriptase</fullName>
    </recommendedName>
</protein>
<dbReference type="Pfam" id="PF13966">
    <property type="entry name" value="zf-RVT"/>
    <property type="match status" value="1"/>
</dbReference>
<name>A0AAW1XF05_RUBAR</name>
<dbReference type="PROSITE" id="PS50879">
    <property type="entry name" value="RNASE_H_1"/>
    <property type="match status" value="1"/>
</dbReference>
<comment type="caution">
    <text evidence="3">The sequence shown here is derived from an EMBL/GenBank/DDBJ whole genome shotgun (WGS) entry which is preliminary data.</text>
</comment>
<dbReference type="Gene3D" id="3.30.420.10">
    <property type="entry name" value="Ribonuclease H-like superfamily/Ribonuclease H"/>
    <property type="match status" value="1"/>
</dbReference>
<dbReference type="InterPro" id="IPR036397">
    <property type="entry name" value="RNaseH_sf"/>
</dbReference>
<dbReference type="Proteomes" id="UP001457282">
    <property type="component" value="Unassembled WGS sequence"/>
</dbReference>
<organism evidence="3 4">
    <name type="scientific">Rubus argutus</name>
    <name type="common">Southern blackberry</name>
    <dbReference type="NCBI Taxonomy" id="59490"/>
    <lineage>
        <taxon>Eukaryota</taxon>
        <taxon>Viridiplantae</taxon>
        <taxon>Streptophyta</taxon>
        <taxon>Embryophyta</taxon>
        <taxon>Tracheophyta</taxon>
        <taxon>Spermatophyta</taxon>
        <taxon>Magnoliopsida</taxon>
        <taxon>eudicotyledons</taxon>
        <taxon>Gunneridae</taxon>
        <taxon>Pentapetalae</taxon>
        <taxon>rosids</taxon>
        <taxon>fabids</taxon>
        <taxon>Rosales</taxon>
        <taxon>Rosaceae</taxon>
        <taxon>Rosoideae</taxon>
        <taxon>Rosoideae incertae sedis</taxon>
        <taxon>Rubus</taxon>
    </lineage>
</organism>
<dbReference type="GO" id="GO:0004523">
    <property type="term" value="F:RNA-DNA hybrid ribonuclease activity"/>
    <property type="evidence" value="ECO:0007669"/>
    <property type="project" value="InterPro"/>
</dbReference>
<keyword evidence="4" id="KW-1185">Reference proteome</keyword>
<feature type="domain" description="Reverse transcriptase" evidence="1">
    <location>
        <begin position="486"/>
        <end position="765"/>
    </location>
</feature>
<dbReference type="SUPFAM" id="SSF56219">
    <property type="entry name" value="DNase I-like"/>
    <property type="match status" value="1"/>
</dbReference>
<dbReference type="InterPro" id="IPR002156">
    <property type="entry name" value="RNaseH_domain"/>
</dbReference>
<dbReference type="PANTHER" id="PTHR33116:SF80">
    <property type="entry name" value="REVERSE TRANSCRIPTASE ZINC-BINDING DOMAIN-CONTAINING PROTEIN"/>
    <property type="match status" value="1"/>
</dbReference>
<dbReference type="InterPro" id="IPR000477">
    <property type="entry name" value="RT_dom"/>
</dbReference>
<dbReference type="InterPro" id="IPR043502">
    <property type="entry name" value="DNA/RNA_pol_sf"/>
</dbReference>
<accession>A0AAW1XF05</accession>
<dbReference type="PROSITE" id="PS50878">
    <property type="entry name" value="RT_POL"/>
    <property type="match status" value="1"/>
</dbReference>
<dbReference type="AlphaFoldDB" id="A0AAW1XF05"/>
<dbReference type="EMBL" id="JBEDUW010000004">
    <property type="protein sequence ID" value="KAK9934989.1"/>
    <property type="molecule type" value="Genomic_DNA"/>
</dbReference>
<dbReference type="Pfam" id="PF03372">
    <property type="entry name" value="Exo_endo_phos"/>
    <property type="match status" value="1"/>
</dbReference>
<reference evidence="3 4" key="1">
    <citation type="journal article" date="2023" name="G3 (Bethesda)">
        <title>A chromosome-length genome assembly and annotation of blackberry (Rubus argutus, cv. 'Hillquist').</title>
        <authorList>
            <person name="Bruna T."/>
            <person name="Aryal R."/>
            <person name="Dudchenko O."/>
            <person name="Sargent D.J."/>
            <person name="Mead D."/>
            <person name="Buti M."/>
            <person name="Cavallini A."/>
            <person name="Hytonen T."/>
            <person name="Andres J."/>
            <person name="Pham M."/>
            <person name="Weisz D."/>
            <person name="Mascagni F."/>
            <person name="Usai G."/>
            <person name="Natali L."/>
            <person name="Bassil N."/>
            <person name="Fernandez G.E."/>
            <person name="Lomsadze A."/>
            <person name="Armour M."/>
            <person name="Olukolu B."/>
            <person name="Poorten T."/>
            <person name="Britton C."/>
            <person name="Davik J."/>
            <person name="Ashrafi H."/>
            <person name="Aiden E.L."/>
            <person name="Borodovsky M."/>
            <person name="Worthington M."/>
        </authorList>
    </citation>
    <scope>NUCLEOTIDE SEQUENCE [LARGE SCALE GENOMIC DNA]</scope>
    <source>
        <strain evidence="3">PI 553951</strain>
    </source>
</reference>
<dbReference type="GO" id="GO:0003676">
    <property type="term" value="F:nucleic acid binding"/>
    <property type="evidence" value="ECO:0007669"/>
    <property type="project" value="InterPro"/>
</dbReference>
<feature type="domain" description="RNase H type-1" evidence="2">
    <location>
        <begin position="1115"/>
        <end position="1244"/>
    </location>
</feature>
<evidence type="ECO:0000313" key="3">
    <source>
        <dbReference type="EMBL" id="KAK9934989.1"/>
    </source>
</evidence>
<dbReference type="CDD" id="cd06222">
    <property type="entry name" value="RNase_H_like"/>
    <property type="match status" value="1"/>
</dbReference>
<dbReference type="SUPFAM" id="SSF56672">
    <property type="entry name" value="DNA/RNA polymerases"/>
    <property type="match status" value="1"/>
</dbReference>
<dbReference type="InterPro" id="IPR044730">
    <property type="entry name" value="RNase_H-like_dom_plant"/>
</dbReference>
<evidence type="ECO:0008006" key="5">
    <source>
        <dbReference type="Google" id="ProtNLM"/>
    </source>
</evidence>
<sequence>MKILYWNLRGIGNHPTQNALSEFIRTHSPEILCIAEPFVAVGSISSSFWRSLGMRLVGTNDRALALPNLWIFCKLSLAPWVRVLASSDQQVSLQVMFDSVNCFLTVVYASTSVAGRRCLWEDITEFKGHFVTGPWLVVGDFNAVLGAHEKKGGAPVCRHSCEEFQAMSDVCELVHVDTKGAEFTWVRRNGLRGNVELRLDRSLVNLEWLDAWDNFDCCTLPRICSDHHPLLISFSKAYGDHHSLFRFRKMWLEHKDFLSFVKDCWCSISAHGCPLTVLQHKLRVLRKALRSWNWEVFGDVHHRVKLDLDALAEIQNDIVASGGSDEKFAKETELQANLNDSLRLQEILWKEKARLRWLSDGDRNTQYFHAMCRARRHRSSITLLQNNDEVIDDPLLIQSHIIDYYADLFAHHTDYLDNGLVSSIIPSLVTEAENSTLILIPSDEEIWTAVKSMDIDSAPGPDGFNGHFYISCWEIVGADVIAAVQYFFYHGQLSASFNSGLIILIPKVEHADSITQFRPIALTNFVFKIIPKILALRLSSIASRIISPQQHAFVAGRNISDCILTTSECFNLLESKCHGGNVAIKVDITKAFDTLSWEFLLHVLQAFGFHSTFVLWVRALLLSAKLSLSINGRPVGYFSCGRGVRQGDPLSPLLFCLAEEVLSRGLSMLASSGQLRLITSPRGTTAPSHVLFADDIIVFCRGDKRNLERVLNFFEKYGEISGQIINKQKSQVFLGSHLNNRRHSIASVLGIPLGSAPFNYLGVPIFHGKPRAAYFQPIVDRIRLRLSSWMSSFLSMAGRLQLIKSVISGMFVYSFQVYEWPVSLLRRIEVWCRNFLWSGSINKRGIPLVAWKSCCAPISEGGLGLKQLVLLNRSLLLKSCWEIFSSNSEGCTFIRTRFSNRRSYAPSSIWPGVRKFWSVVQNNGLWLIGSGEKVMFWRDNFIGKPIINLFGNNATFMGNLTETVATFIEDGSWNFPPLLQLHYPALCHLIAQVPISSDPTVEDKLIWSPSSSGELTAKLAFQFLNHPSPILDWGKSLWSNFILPRMSMLAWKVMRGRVISDDFLQRRGVSLASRCDLCGSSSETLIHIFLLCSFTAKGRPHRAPRVIEVNWQPPLFGWVKINSDGAWKHDAGVGGYGAVFRDHRGCFLGAFASSLDIPSSVAAEVMAVIKAIELAWIRDWKHIWIEVDSSIVLHYLLFPSLVPWNLRVRWMNCIHTISQMSFRSSHIFREGNRVADALANFGSSSSSSRFVWWDSPPSFIVSLCNEDLSLPQYRFC</sequence>
<gene>
    <name evidence="3" type="ORF">M0R45_022108</name>
</gene>
<dbReference type="Pfam" id="PF00078">
    <property type="entry name" value="RVT_1"/>
    <property type="match status" value="1"/>
</dbReference>
<dbReference type="Pfam" id="PF13456">
    <property type="entry name" value="RVT_3"/>
    <property type="match status" value="1"/>
</dbReference>
<dbReference type="InterPro" id="IPR026960">
    <property type="entry name" value="RVT-Znf"/>
</dbReference>
<evidence type="ECO:0000259" key="2">
    <source>
        <dbReference type="PROSITE" id="PS50879"/>
    </source>
</evidence>
<evidence type="ECO:0000313" key="4">
    <source>
        <dbReference type="Proteomes" id="UP001457282"/>
    </source>
</evidence>
<dbReference type="SUPFAM" id="SSF53098">
    <property type="entry name" value="Ribonuclease H-like"/>
    <property type="match status" value="1"/>
</dbReference>
<dbReference type="CDD" id="cd01650">
    <property type="entry name" value="RT_nLTR_like"/>
    <property type="match status" value="1"/>
</dbReference>
<dbReference type="InterPro" id="IPR012337">
    <property type="entry name" value="RNaseH-like_sf"/>
</dbReference>
<dbReference type="InterPro" id="IPR005135">
    <property type="entry name" value="Endo/exonuclease/phosphatase"/>
</dbReference>
<dbReference type="PANTHER" id="PTHR33116">
    <property type="entry name" value="REVERSE TRANSCRIPTASE ZINC-BINDING DOMAIN-CONTAINING PROTEIN-RELATED-RELATED"/>
    <property type="match status" value="1"/>
</dbReference>
<dbReference type="InterPro" id="IPR036691">
    <property type="entry name" value="Endo/exonu/phosph_ase_sf"/>
</dbReference>
<dbReference type="Gene3D" id="3.60.10.10">
    <property type="entry name" value="Endonuclease/exonuclease/phosphatase"/>
    <property type="match status" value="1"/>
</dbReference>
<evidence type="ECO:0000259" key="1">
    <source>
        <dbReference type="PROSITE" id="PS50878"/>
    </source>
</evidence>